<name>A0AAJ1WFS4_9BACI</name>
<protein>
    <submittedName>
        <fullName evidence="2">Uncharacterized protein</fullName>
    </submittedName>
</protein>
<dbReference type="EMBL" id="JAUSUC010000005">
    <property type="protein sequence ID" value="MDQ0214277.1"/>
    <property type="molecule type" value="Genomic_DNA"/>
</dbReference>
<keyword evidence="1" id="KW-0812">Transmembrane</keyword>
<sequence>MIGNLFWNIWLFVGGFTFYFLLAFQDGRPAPVLIGSFLTGGFFFILAFLIRWLCKLIWITDDQTSEDSEIDHPDSIQSGDDQITQIRKKDVEENLINGEKDQSEDIAKAIQSMMKES</sequence>
<dbReference type="RefSeq" id="WP_307256264.1">
    <property type="nucleotide sequence ID" value="NZ_JAUSUC010000005.1"/>
</dbReference>
<feature type="transmembrane region" description="Helical" evidence="1">
    <location>
        <begin position="30"/>
        <end position="50"/>
    </location>
</feature>
<organism evidence="2 3">
    <name type="scientific">Oikeobacillus pervagus</name>
    <dbReference type="NCBI Taxonomy" id="1325931"/>
    <lineage>
        <taxon>Bacteria</taxon>
        <taxon>Bacillati</taxon>
        <taxon>Bacillota</taxon>
        <taxon>Bacilli</taxon>
        <taxon>Bacillales</taxon>
        <taxon>Bacillaceae</taxon>
        <taxon>Oikeobacillus</taxon>
    </lineage>
</organism>
<keyword evidence="1" id="KW-1133">Transmembrane helix</keyword>
<keyword evidence="3" id="KW-1185">Reference proteome</keyword>
<evidence type="ECO:0000256" key="1">
    <source>
        <dbReference type="SAM" id="Phobius"/>
    </source>
</evidence>
<reference evidence="2" key="1">
    <citation type="submission" date="2023-07" db="EMBL/GenBank/DDBJ databases">
        <title>Genomic Encyclopedia of Type Strains, Phase IV (KMG-IV): sequencing the most valuable type-strain genomes for metagenomic binning, comparative biology and taxonomic classification.</title>
        <authorList>
            <person name="Goeker M."/>
        </authorList>
    </citation>
    <scope>NUCLEOTIDE SEQUENCE</scope>
    <source>
        <strain evidence="2">DSM 23947</strain>
    </source>
</reference>
<proteinExistence type="predicted"/>
<dbReference type="Proteomes" id="UP001237207">
    <property type="component" value="Unassembled WGS sequence"/>
</dbReference>
<feature type="transmembrane region" description="Helical" evidence="1">
    <location>
        <begin position="5"/>
        <end position="24"/>
    </location>
</feature>
<evidence type="ECO:0000313" key="2">
    <source>
        <dbReference type="EMBL" id="MDQ0214277.1"/>
    </source>
</evidence>
<accession>A0AAJ1WFS4</accession>
<gene>
    <name evidence="2" type="ORF">J2S13_000673</name>
</gene>
<comment type="caution">
    <text evidence="2">The sequence shown here is derived from an EMBL/GenBank/DDBJ whole genome shotgun (WGS) entry which is preliminary data.</text>
</comment>
<dbReference type="AlphaFoldDB" id="A0AAJ1WFS4"/>
<keyword evidence="1" id="KW-0472">Membrane</keyword>
<evidence type="ECO:0000313" key="3">
    <source>
        <dbReference type="Proteomes" id="UP001237207"/>
    </source>
</evidence>